<evidence type="ECO:0000259" key="13">
    <source>
        <dbReference type="Pfam" id="PF18075"/>
    </source>
</evidence>
<keyword evidence="6 11" id="KW-0812">Transmembrane</keyword>
<keyword evidence="15" id="KW-1185">Reference proteome</keyword>
<evidence type="ECO:0000256" key="9">
    <source>
        <dbReference type="ARBA" id="ARBA00023306"/>
    </source>
</evidence>
<sequence length="291" mass="32179">MSKEEKKVARKSIRTSYISTIISISLVLFMLGLLGLIILNAQKLSNHVKENIGFSIFLHENTTVEQAAKIQETLNKQAYVKRTKFINKEEAAKLLQQDLGEDFVQFLGYNPLLASIDVNMNAAYAHPDSIGWIEASLARNPQILEVSYQKDLISAVNSNVRKIGAILLGFSLLLLIVVIALINNTIRLAIYSKRFLIKTMQLVGATGGFIRRPFVWRGIVNGFVSALIAIALLSGVIYSVAQNMPDILDIADLELYGILGAGVIVLGVLISWISTSLAVRKFLRIQSTDLY</sequence>
<keyword evidence="5 10" id="KW-0132">Cell division</keyword>
<dbReference type="InterPro" id="IPR040690">
    <property type="entry name" value="FtsX_ECD"/>
</dbReference>
<evidence type="ECO:0000256" key="5">
    <source>
        <dbReference type="ARBA" id="ARBA00022618"/>
    </source>
</evidence>
<evidence type="ECO:0000256" key="10">
    <source>
        <dbReference type="PIRNR" id="PIRNR003097"/>
    </source>
</evidence>
<dbReference type="GO" id="GO:0005886">
    <property type="term" value="C:plasma membrane"/>
    <property type="evidence" value="ECO:0007669"/>
    <property type="project" value="UniProtKB-SubCell"/>
</dbReference>
<feature type="transmembrane region" description="Helical" evidence="11">
    <location>
        <begin position="253"/>
        <end position="274"/>
    </location>
</feature>
<dbReference type="RefSeq" id="WP_160630971.1">
    <property type="nucleotide sequence ID" value="NZ_WWNE01000003.1"/>
</dbReference>
<feature type="transmembrane region" description="Helical" evidence="11">
    <location>
        <begin position="219"/>
        <end position="241"/>
    </location>
</feature>
<comment type="similarity">
    <text evidence="2 10">Belongs to the ABC-4 integral membrane protein family. FtsX subfamily.</text>
</comment>
<dbReference type="PIRSF" id="PIRSF003097">
    <property type="entry name" value="FtsX"/>
    <property type="match status" value="1"/>
</dbReference>
<evidence type="ECO:0000256" key="7">
    <source>
        <dbReference type="ARBA" id="ARBA00022989"/>
    </source>
</evidence>
<dbReference type="PANTHER" id="PTHR47755">
    <property type="entry name" value="CELL DIVISION PROTEIN FTSX"/>
    <property type="match status" value="1"/>
</dbReference>
<feature type="domain" description="FtsX extracellular" evidence="13">
    <location>
        <begin position="54"/>
        <end position="146"/>
    </location>
</feature>
<comment type="function">
    <text evidence="10">Required for cell division and gliding motility.</text>
</comment>
<keyword evidence="9 10" id="KW-0131">Cell cycle</keyword>
<evidence type="ECO:0000313" key="14">
    <source>
        <dbReference type="EMBL" id="NBG64618.1"/>
    </source>
</evidence>
<dbReference type="EMBL" id="WWNE01000003">
    <property type="protein sequence ID" value="NBG64618.1"/>
    <property type="molecule type" value="Genomic_DNA"/>
</dbReference>
<evidence type="ECO:0000256" key="2">
    <source>
        <dbReference type="ARBA" id="ARBA00007379"/>
    </source>
</evidence>
<evidence type="ECO:0000256" key="11">
    <source>
        <dbReference type="SAM" id="Phobius"/>
    </source>
</evidence>
<dbReference type="InterPro" id="IPR003838">
    <property type="entry name" value="ABC3_permease_C"/>
</dbReference>
<keyword evidence="4 10" id="KW-1003">Cell membrane</keyword>
<keyword evidence="10" id="KW-0997">Cell inner membrane</keyword>
<organism evidence="14 15">
    <name type="scientific">Acidiluteibacter ferrifornacis</name>
    <dbReference type="NCBI Taxonomy" id="2692424"/>
    <lineage>
        <taxon>Bacteria</taxon>
        <taxon>Pseudomonadati</taxon>
        <taxon>Bacteroidota</taxon>
        <taxon>Flavobacteriia</taxon>
        <taxon>Flavobacteriales</taxon>
        <taxon>Cryomorphaceae</taxon>
        <taxon>Acidiluteibacter</taxon>
    </lineage>
</organism>
<dbReference type="PANTHER" id="PTHR47755:SF1">
    <property type="entry name" value="CELL DIVISION PROTEIN FTSX"/>
    <property type="match status" value="1"/>
</dbReference>
<dbReference type="GO" id="GO:0051301">
    <property type="term" value="P:cell division"/>
    <property type="evidence" value="ECO:0007669"/>
    <property type="project" value="UniProtKB-KW"/>
</dbReference>
<evidence type="ECO:0000256" key="1">
    <source>
        <dbReference type="ARBA" id="ARBA00004651"/>
    </source>
</evidence>
<dbReference type="Pfam" id="PF02687">
    <property type="entry name" value="FtsX"/>
    <property type="match status" value="1"/>
</dbReference>
<dbReference type="AlphaFoldDB" id="A0A6N9NDG6"/>
<dbReference type="InterPro" id="IPR004513">
    <property type="entry name" value="FtsX"/>
</dbReference>
<evidence type="ECO:0000256" key="3">
    <source>
        <dbReference type="ARBA" id="ARBA00021907"/>
    </source>
</evidence>
<dbReference type="Gene3D" id="3.30.70.3040">
    <property type="match status" value="1"/>
</dbReference>
<dbReference type="Pfam" id="PF18075">
    <property type="entry name" value="FtsX_ECD"/>
    <property type="match status" value="1"/>
</dbReference>
<evidence type="ECO:0000259" key="12">
    <source>
        <dbReference type="Pfam" id="PF02687"/>
    </source>
</evidence>
<comment type="subcellular location">
    <subcellularLocation>
        <location evidence="10">Cell inner membrane</location>
    </subcellularLocation>
    <subcellularLocation>
        <location evidence="1">Cell membrane</location>
        <topology evidence="1">Multi-pass membrane protein</topology>
    </subcellularLocation>
</comment>
<evidence type="ECO:0000313" key="15">
    <source>
        <dbReference type="Proteomes" id="UP000470771"/>
    </source>
</evidence>
<evidence type="ECO:0000256" key="8">
    <source>
        <dbReference type="ARBA" id="ARBA00023136"/>
    </source>
</evidence>
<accession>A0A6N9NDG6</accession>
<evidence type="ECO:0000256" key="6">
    <source>
        <dbReference type="ARBA" id="ARBA00022692"/>
    </source>
</evidence>
<name>A0A6N9NDG6_9FLAO</name>
<keyword evidence="7 11" id="KW-1133">Transmembrane helix</keyword>
<keyword evidence="8 10" id="KW-0472">Membrane</keyword>
<feature type="domain" description="ABC3 transporter permease C-terminal" evidence="12">
    <location>
        <begin position="170"/>
        <end position="280"/>
    </location>
</feature>
<reference evidence="14 15" key="1">
    <citation type="submission" date="2019-12" db="EMBL/GenBank/DDBJ databases">
        <authorList>
            <person name="Zhao J."/>
        </authorList>
    </citation>
    <scope>NUCLEOTIDE SEQUENCE [LARGE SCALE GENOMIC DNA]</scope>
    <source>
        <strain evidence="14 15">S-15</strain>
    </source>
</reference>
<dbReference type="Proteomes" id="UP000470771">
    <property type="component" value="Unassembled WGS sequence"/>
</dbReference>
<protein>
    <recommendedName>
        <fullName evidence="3 10">Cell division protein FtsX</fullName>
    </recommendedName>
</protein>
<evidence type="ECO:0000256" key="4">
    <source>
        <dbReference type="ARBA" id="ARBA00022475"/>
    </source>
</evidence>
<proteinExistence type="inferred from homology"/>
<gene>
    <name evidence="14" type="ORF">GQN54_00720</name>
</gene>
<feature type="transmembrane region" description="Helical" evidence="11">
    <location>
        <begin position="163"/>
        <end position="186"/>
    </location>
</feature>
<comment type="caution">
    <text evidence="14">The sequence shown here is derived from an EMBL/GenBank/DDBJ whole genome shotgun (WGS) entry which is preliminary data.</text>
</comment>
<feature type="transmembrane region" description="Helical" evidence="11">
    <location>
        <begin position="21"/>
        <end position="41"/>
    </location>
</feature>